<dbReference type="EMBL" id="CP067993">
    <property type="protein sequence ID" value="QQQ43424.1"/>
    <property type="molecule type" value="Genomic_DNA"/>
</dbReference>
<name>A0ABD7C6K0_STEMA</name>
<gene>
    <name evidence="1" type="ORF">JJL50_05080</name>
</gene>
<dbReference type="AlphaFoldDB" id="A0ABD7C6K0"/>
<sequence length="124" mass="13642">MKIWLQLGSHSLVAIAFSLLGAFHITHGLPSLKQQYSDDLAMSIHMLFDEDGEARSQAELQSRISSHIVNMLLLSASSSAKSDADNERLATISKRVLAQDLLRYIERDDVRHNAVLVAGNLAAD</sequence>
<reference evidence="1 2" key="1">
    <citation type="submission" date="2021-01" db="EMBL/GenBank/DDBJ databases">
        <title>Genome Characterization of a novel Stenotrophomonas isolate with high keratinase activity.</title>
        <authorList>
            <person name="Cao Z.-J."/>
        </authorList>
    </citation>
    <scope>NUCLEOTIDE SEQUENCE [LARGE SCALE GENOMIC DNA]</scope>
    <source>
        <strain evidence="1 2">DHHJ</strain>
    </source>
</reference>
<organism evidence="1 2">
    <name type="scientific">Stenotrophomonas maltophilia</name>
    <name type="common">Pseudomonas maltophilia</name>
    <name type="synonym">Xanthomonas maltophilia</name>
    <dbReference type="NCBI Taxonomy" id="40324"/>
    <lineage>
        <taxon>Bacteria</taxon>
        <taxon>Pseudomonadati</taxon>
        <taxon>Pseudomonadota</taxon>
        <taxon>Gammaproteobacteria</taxon>
        <taxon>Lysobacterales</taxon>
        <taxon>Lysobacteraceae</taxon>
        <taxon>Stenotrophomonas</taxon>
        <taxon>Stenotrophomonas maltophilia group</taxon>
    </lineage>
</organism>
<protein>
    <submittedName>
        <fullName evidence="1">Uncharacterized protein</fullName>
    </submittedName>
</protein>
<accession>A0ABD7C6K0</accession>
<proteinExistence type="predicted"/>
<dbReference type="RefSeq" id="WP_049422733.1">
    <property type="nucleotide sequence ID" value="NZ_CP040439.1"/>
</dbReference>
<evidence type="ECO:0000313" key="1">
    <source>
        <dbReference type="EMBL" id="QQQ43424.1"/>
    </source>
</evidence>
<evidence type="ECO:0000313" key="2">
    <source>
        <dbReference type="Proteomes" id="UP000596095"/>
    </source>
</evidence>
<dbReference type="Proteomes" id="UP000596095">
    <property type="component" value="Chromosome"/>
</dbReference>